<name>A0A4T3F4M8_9SPHN</name>
<evidence type="ECO:0000256" key="1">
    <source>
        <dbReference type="PROSITE-ProRule" id="PRU01379"/>
    </source>
</evidence>
<sequence length="871" mass="93338">MIRFLAAAAFSLLALASPAHAQSMLDGTFAEDIPTLEQVAGHRSGARITPPEQAVAYFEALAEAAPDRFRIFEYATSWEGRPLVYAVVTSADNMARLEAVQADLTRLGNGTPPAQLANILPVTWLTYGVHGNEISSTDAALSLAYHLLASEGDAIVDAIMANTIVVIDPSQNPDGRARFVHEYRQQLGIQAFGDRGTAGHDEPWPGGRTNHYLFDLNRDWFALTQPETRGKVAAVRDWHPVVLVDAHEMGGDESYFFPPSADPFNPHIPQDQRDKQMLLGRNIATWMDRFGQPYFTREVFDAFYPGYGDTWPTLNGSIAMTFEQASARGLVWERKDGTMLTYADGVRNHFLSTLATAQTVAENPNLFLNDYAAYRRSAISGGAGTGTYVIDLSQKRWNAEQLARRLAFQGIAVSRVAGPATACGRRYPAGYLAVSRSQGAARLIRSLLDATTDLPADYIAGQEARRDADLPHELYDTTAWSVGMMSGLDVALCGSAATGSAISAEDPVTARADAPGAFGLAVRWTDSGQVRLVAEALRAGLVGRTSDTAFTAGAESFPRGSVVFSRGDNAEKIDELTMLASRIGAEVIALDSGWVDSGPNLGSDKFVRLTMPRVAMLWDDGVNPLSAGAMRYVLEQRLGIAVAPIRTGSVDPSVLSAFQVLLVPDGNYGRALGNDGRSAIASYARNGGVVVVLGDAMAGFSDGDNALFALARETALGTDPTDEEGSERLVAGSEIGDEGDYREAIADPSRRPDILPGALLNTAIDRNVFLSAGYDDAAPVVFAAGDLIFAPLGRDAGHNVVRFADAGNLLASGYMWDENRRQMAFKPFMVAQPAGSGMAIGFTHDPSQRGYLDGLDMLIANAVLIAPARVR</sequence>
<keyword evidence="2" id="KW-0732">Signal</keyword>
<gene>
    <name evidence="4" type="ORF">E5222_09290</name>
</gene>
<reference evidence="4 5" key="1">
    <citation type="submission" date="2019-04" db="EMBL/GenBank/DDBJ databases">
        <title>Altererythrobacter aquimixticola sp. nov., isolated from sediment of junction between the ocean and a freshwater spring.</title>
        <authorList>
            <person name="Yoon J.-H."/>
        </authorList>
    </citation>
    <scope>NUCLEOTIDE SEQUENCE [LARGE SCALE GENOMIC DNA]</scope>
    <source>
        <strain evidence="4 5">SSKS-13</strain>
    </source>
</reference>
<dbReference type="GO" id="GO:0004181">
    <property type="term" value="F:metallocarboxypeptidase activity"/>
    <property type="evidence" value="ECO:0007669"/>
    <property type="project" value="InterPro"/>
</dbReference>
<dbReference type="Pfam" id="PF00246">
    <property type="entry name" value="Peptidase_M14"/>
    <property type="match status" value="1"/>
</dbReference>
<evidence type="ECO:0000259" key="3">
    <source>
        <dbReference type="PROSITE" id="PS52035"/>
    </source>
</evidence>
<feature type="chain" id="PRO_5020891911" evidence="2">
    <location>
        <begin position="22"/>
        <end position="871"/>
    </location>
</feature>
<keyword evidence="4" id="KW-0378">Hydrolase</keyword>
<dbReference type="AlphaFoldDB" id="A0A4T3F4M8"/>
<feature type="domain" description="Peptidase M14" evidence="3">
    <location>
        <begin position="47"/>
        <end position="375"/>
    </location>
</feature>
<dbReference type="InterPro" id="IPR000834">
    <property type="entry name" value="Peptidase_M14"/>
</dbReference>
<dbReference type="GO" id="GO:0008270">
    <property type="term" value="F:zinc ion binding"/>
    <property type="evidence" value="ECO:0007669"/>
    <property type="project" value="InterPro"/>
</dbReference>
<dbReference type="SUPFAM" id="SSF53187">
    <property type="entry name" value="Zn-dependent exopeptidases"/>
    <property type="match status" value="1"/>
</dbReference>
<accession>A0A4T3F4M8</accession>
<dbReference type="Proteomes" id="UP000309389">
    <property type="component" value="Unassembled WGS sequence"/>
</dbReference>
<dbReference type="RefSeq" id="WP_136693479.1">
    <property type="nucleotide sequence ID" value="NZ_SSHH01000002.1"/>
</dbReference>
<comment type="caution">
    <text evidence="4">The sequence shown here is derived from an EMBL/GenBank/DDBJ whole genome shotgun (WGS) entry which is preliminary data.</text>
</comment>
<dbReference type="PROSITE" id="PS52035">
    <property type="entry name" value="PEPTIDASE_M14"/>
    <property type="match status" value="1"/>
</dbReference>
<comment type="caution">
    <text evidence="1">Lacks conserved residue(s) required for the propagation of feature annotation.</text>
</comment>
<dbReference type="Gene3D" id="3.40.630.10">
    <property type="entry name" value="Zn peptidases"/>
    <property type="match status" value="1"/>
</dbReference>
<organism evidence="4 5">
    <name type="scientific">Alteraurantiacibacter aquimixticola</name>
    <dbReference type="NCBI Taxonomy" id="2489173"/>
    <lineage>
        <taxon>Bacteria</taxon>
        <taxon>Pseudomonadati</taxon>
        <taxon>Pseudomonadota</taxon>
        <taxon>Alphaproteobacteria</taxon>
        <taxon>Sphingomonadales</taxon>
        <taxon>Erythrobacteraceae</taxon>
        <taxon>Alteraurantiacibacter</taxon>
    </lineage>
</organism>
<dbReference type="InterPro" id="IPR029062">
    <property type="entry name" value="Class_I_gatase-like"/>
</dbReference>
<keyword evidence="4" id="KW-0645">Protease</keyword>
<feature type="signal peptide" evidence="2">
    <location>
        <begin position="1"/>
        <end position="21"/>
    </location>
</feature>
<dbReference type="OrthoDB" id="9767214at2"/>
<dbReference type="CDD" id="cd06238">
    <property type="entry name" value="M14-like"/>
    <property type="match status" value="1"/>
</dbReference>
<evidence type="ECO:0000313" key="4">
    <source>
        <dbReference type="EMBL" id="TIX50458.1"/>
    </source>
</evidence>
<protein>
    <submittedName>
        <fullName evidence="4">Carboxypeptidase</fullName>
    </submittedName>
</protein>
<dbReference type="SUPFAM" id="SSF52317">
    <property type="entry name" value="Class I glutamine amidotransferase-like"/>
    <property type="match status" value="1"/>
</dbReference>
<keyword evidence="5" id="KW-1185">Reference proteome</keyword>
<evidence type="ECO:0000313" key="5">
    <source>
        <dbReference type="Proteomes" id="UP000309389"/>
    </source>
</evidence>
<proteinExistence type="inferred from homology"/>
<evidence type="ECO:0000256" key="2">
    <source>
        <dbReference type="SAM" id="SignalP"/>
    </source>
</evidence>
<comment type="similarity">
    <text evidence="1">Belongs to the peptidase M14 family.</text>
</comment>
<dbReference type="GO" id="GO:0006508">
    <property type="term" value="P:proteolysis"/>
    <property type="evidence" value="ECO:0007669"/>
    <property type="project" value="InterPro"/>
</dbReference>
<keyword evidence="4" id="KW-0121">Carboxypeptidase</keyword>
<dbReference type="EMBL" id="SSHH01000002">
    <property type="protein sequence ID" value="TIX50458.1"/>
    <property type="molecule type" value="Genomic_DNA"/>
</dbReference>